<dbReference type="Pfam" id="PF04214">
    <property type="entry name" value="DUF411"/>
    <property type="match status" value="1"/>
</dbReference>
<dbReference type="RefSeq" id="WP_126808343.1">
    <property type="nucleotide sequence ID" value="NZ_PIPP01000005.1"/>
</dbReference>
<accession>A0A432WQH2</accession>
<dbReference type="EMBL" id="PIPP01000005">
    <property type="protein sequence ID" value="RUO35927.1"/>
    <property type="molecule type" value="Genomic_DNA"/>
</dbReference>
<gene>
    <name evidence="1" type="ORF">CWE13_10270</name>
</gene>
<protein>
    <recommendedName>
        <fullName evidence="3">Metal-binding protein</fullName>
    </recommendedName>
</protein>
<dbReference type="InterPro" id="IPR007332">
    <property type="entry name" value="DUF411"/>
</dbReference>
<name>A0A432WQH2_9GAMM</name>
<keyword evidence="2" id="KW-1185">Reference proteome</keyword>
<dbReference type="Proteomes" id="UP000286934">
    <property type="component" value="Unassembled WGS sequence"/>
</dbReference>
<evidence type="ECO:0000313" key="2">
    <source>
        <dbReference type="Proteomes" id="UP000286934"/>
    </source>
</evidence>
<evidence type="ECO:0000313" key="1">
    <source>
        <dbReference type="EMBL" id="RUO35927.1"/>
    </source>
</evidence>
<evidence type="ECO:0008006" key="3">
    <source>
        <dbReference type="Google" id="ProtNLM"/>
    </source>
</evidence>
<dbReference type="OrthoDB" id="14727at2"/>
<reference evidence="2" key="1">
    <citation type="journal article" date="2018" name="Front. Microbiol.">
        <title>Genome-Based Analysis Reveals the Taxonomy and Diversity of the Family Idiomarinaceae.</title>
        <authorList>
            <person name="Liu Y."/>
            <person name="Lai Q."/>
            <person name="Shao Z."/>
        </authorList>
    </citation>
    <scope>NUCLEOTIDE SEQUENCE [LARGE SCALE GENOMIC DNA]</scope>
    <source>
        <strain evidence="2">AIS</strain>
    </source>
</reference>
<dbReference type="AlphaFoldDB" id="A0A432WQH2"/>
<proteinExistence type="predicted"/>
<comment type="caution">
    <text evidence="1">The sequence shown here is derived from an EMBL/GenBank/DDBJ whole genome shotgun (WGS) entry which is preliminary data.</text>
</comment>
<organism evidence="1 2">
    <name type="scientific">Aliidiomarina shirensis</name>
    <dbReference type="NCBI Taxonomy" id="1048642"/>
    <lineage>
        <taxon>Bacteria</taxon>
        <taxon>Pseudomonadati</taxon>
        <taxon>Pseudomonadota</taxon>
        <taxon>Gammaproteobacteria</taxon>
        <taxon>Alteromonadales</taxon>
        <taxon>Idiomarinaceae</taxon>
        <taxon>Aliidiomarina</taxon>
    </lineage>
</organism>
<sequence>MNFIFRKPFLLQLSIMFSALVGLGLITIAKAETSQVTTNPIVLDVYKDPNCGCCNAWIDHANERGFTANPHNIGGLYEFKLSKGVSGSYQSCHTAISTEGYVFEGHIPAKFIHAFLAAPPANAIGLSVPAMPVGSPGMEYKNMFRPYQILQINADGSTEIFAQVNTLEKSVE</sequence>